<sequence>MYFASNRGSTKRSCLSTYKYIITRFTAKSKYNFK</sequence>
<dbReference type="EMBL" id="PP926504">
    <property type="protein sequence ID" value="XDI99947.1"/>
    <property type="molecule type" value="Genomic_DNA"/>
</dbReference>
<evidence type="ECO:0000313" key="1">
    <source>
        <dbReference type="EMBL" id="XDI99947.1"/>
    </source>
</evidence>
<protein>
    <submittedName>
        <fullName evidence="1">Uncharacterized protein</fullName>
    </submittedName>
</protein>
<organism evidence="1">
    <name type="scientific">Salmonella phage PMBT36</name>
    <dbReference type="NCBI Taxonomy" id="3229746"/>
    <lineage>
        <taxon>Viruses</taxon>
        <taxon>Duplodnaviria</taxon>
        <taxon>Heunggongvirae</taxon>
        <taxon>Uroviricota</taxon>
        <taxon>Caudoviricetes</taxon>
    </lineage>
</organism>
<proteinExistence type="predicted"/>
<accession>A0AB39C0N6</accession>
<name>A0AB39C0N6_9CAUD</name>
<reference evidence="1" key="1">
    <citation type="submission" date="2024-06" db="EMBL/GenBank/DDBJ databases">
        <title>This phage originates from the Bacteriophage catalogue of the Bacteriophage Competence Centre, Department of Microbiology und Biotechnology, Max Rubner-Institut, Kiel, Germany.</title>
        <authorList>
            <person name="Sprotte S."/>
            <person name="Brinks E."/>
            <person name="Hille F."/>
        </authorList>
    </citation>
    <scope>NUCLEOTIDE SEQUENCE</scope>
</reference>